<gene>
    <name evidence="2" type="ORF">KL86DYS2_11939</name>
</gene>
<evidence type="ECO:0000313" key="2">
    <source>
        <dbReference type="EMBL" id="SBW00936.1"/>
    </source>
</evidence>
<proteinExistence type="predicted"/>
<organism evidence="2">
    <name type="scientific">uncultured Dysgonomonas sp</name>
    <dbReference type="NCBI Taxonomy" id="206096"/>
    <lineage>
        <taxon>Bacteria</taxon>
        <taxon>Pseudomonadati</taxon>
        <taxon>Bacteroidota</taxon>
        <taxon>Bacteroidia</taxon>
        <taxon>Bacteroidales</taxon>
        <taxon>Dysgonomonadaceae</taxon>
        <taxon>Dysgonomonas</taxon>
        <taxon>environmental samples</taxon>
    </lineage>
</organism>
<feature type="region of interest" description="Disordered" evidence="1">
    <location>
        <begin position="1"/>
        <end position="23"/>
    </location>
</feature>
<dbReference type="AlphaFoldDB" id="A0A212JNB6"/>
<dbReference type="EMBL" id="FLUL01000001">
    <property type="protein sequence ID" value="SBW00936.1"/>
    <property type="molecule type" value="Genomic_DNA"/>
</dbReference>
<reference evidence="2" key="1">
    <citation type="submission" date="2016-04" db="EMBL/GenBank/DDBJ databases">
        <authorList>
            <person name="Evans L.H."/>
            <person name="Alamgir A."/>
            <person name="Owens N."/>
            <person name="Weber N.D."/>
            <person name="Virtaneva K."/>
            <person name="Barbian K."/>
            <person name="Babar A."/>
            <person name="Rosenke K."/>
        </authorList>
    </citation>
    <scope>NUCLEOTIDE SEQUENCE</scope>
    <source>
        <strain evidence="2">86-2</strain>
    </source>
</reference>
<protein>
    <submittedName>
        <fullName evidence="2">Uncharacterized protein</fullName>
    </submittedName>
</protein>
<sequence length="45" mass="5484">MRNHVYLKPDKRNTNKIDKGPQNENPYFIIYSPSFTDRLYHWAKS</sequence>
<evidence type="ECO:0000256" key="1">
    <source>
        <dbReference type="SAM" id="MobiDB-lite"/>
    </source>
</evidence>
<feature type="compositionally biased region" description="Basic and acidic residues" evidence="1">
    <location>
        <begin position="7"/>
        <end position="21"/>
    </location>
</feature>
<accession>A0A212JNB6</accession>
<name>A0A212JNB6_9BACT</name>